<proteinExistence type="predicted"/>
<sequence length="132" mass="15437">MLCNLRKMSRCILYTIKDTMMKIILSFIFLIGLVKSAPIKSNTIKHDTPNSITSNHHSGYYEESTVECFDKVNKDIVIIPLAEFVKLDETKLNLECNFHYGTRHLWFKHDPKKGYTHRVTSKPSTVKWTHKH</sequence>
<organism evidence="1">
    <name type="scientific">Rhinella marina erythrocytic-like virus</name>
    <dbReference type="NCBI Taxonomy" id="2859906"/>
    <lineage>
        <taxon>Viruses</taxon>
        <taxon>Varidnaviria</taxon>
        <taxon>Bamfordvirae</taxon>
        <taxon>Nucleocytoviricota</taxon>
        <taxon>Megaviricetes</taxon>
        <taxon>Pimascovirales</taxon>
        <taxon>Pimascovirales incertae sedis</taxon>
        <taxon>Iridoviridae</taxon>
    </lineage>
</organism>
<protein>
    <submittedName>
        <fullName evidence="1">Uncharacterized protein</fullName>
    </submittedName>
</protein>
<evidence type="ECO:0000313" key="1">
    <source>
        <dbReference type="EMBL" id="QXT57810.1"/>
    </source>
</evidence>
<accession>A0A8F6YHY1</accession>
<dbReference type="EMBL" id="MW582935">
    <property type="protein sequence ID" value="QXT57810.1"/>
    <property type="molecule type" value="Genomic_DNA"/>
</dbReference>
<name>A0A8F6YHY1_9VIRU</name>
<reference evidence="1" key="1">
    <citation type="submission" date="2021-02" db="EMBL/GenBank/DDBJ databases">
        <title>Distinct virome patterns of the invasive cane toad (Rhinella marina) across its native and introduced ranges.</title>
        <authorList>
            <person name="Russo A.G."/>
            <person name="Harding E.F."/>
            <person name="Yan G.J."/>
            <person name="Selechnik D."/>
            <person name="Ducatez S."/>
            <person name="DeVore J.L."/>
            <person name="Zhou J."/>
            <person name="Sarma R.R."/>
            <person name="Lee Y.P."/>
            <person name="Richardson M.F."/>
            <person name="Shine R."/>
            <person name="Rollins L.A."/>
            <person name="White P.A."/>
        </authorList>
    </citation>
    <scope>NUCLEOTIDE SEQUENCE</scope>
</reference>